<comment type="caution">
    <text evidence="1">The sequence shown here is derived from an EMBL/GenBank/DDBJ whole genome shotgun (WGS) entry which is preliminary data.</text>
</comment>
<keyword evidence="2" id="KW-1185">Reference proteome</keyword>
<organism evidence="1 2">
    <name type="scientific">Peronospora destructor</name>
    <dbReference type="NCBI Taxonomy" id="86335"/>
    <lineage>
        <taxon>Eukaryota</taxon>
        <taxon>Sar</taxon>
        <taxon>Stramenopiles</taxon>
        <taxon>Oomycota</taxon>
        <taxon>Peronosporomycetes</taxon>
        <taxon>Peronosporales</taxon>
        <taxon>Peronosporaceae</taxon>
        <taxon>Peronospora</taxon>
    </lineage>
</organism>
<accession>A0AAV0V6F4</accession>
<dbReference type="AlphaFoldDB" id="A0AAV0V6F4"/>
<dbReference type="EMBL" id="CANTFM010001902">
    <property type="protein sequence ID" value="CAI5743655.1"/>
    <property type="molecule type" value="Genomic_DNA"/>
</dbReference>
<evidence type="ECO:0000313" key="2">
    <source>
        <dbReference type="Proteomes" id="UP001162029"/>
    </source>
</evidence>
<sequence>MMSWPEETQSHNGNSERPDVEFHESAHFYPSNGGDERSQHGATNFLSASHSENQVDFTYSTSYPSFSGLDNVDDLIGGAVGSNDLMSYPYGSQEPLVDTIGPDENTPFTGDKTLQMLLQFQQDYQTTSQRRFPHQNVMDQPMDLVQQQMAGGRRGLHGSQSLTNLSSMMDDSNCINANSKWKKGTERWMKLQRHKSFDSTTISSESLDLDPNVTFGISMSLLNPTPDQLLQGTPPHSDMNGFCTSDLSNSMQPNDPNYAQALFAPAQSHMICIRSSGCPMQAKCLVHVESFSRPGKAVAVPVTSESGYRPVSRLGVVAW</sequence>
<name>A0AAV0V6F4_9STRA</name>
<reference evidence="1" key="1">
    <citation type="submission" date="2022-12" db="EMBL/GenBank/DDBJ databases">
        <authorList>
            <person name="Webb A."/>
        </authorList>
    </citation>
    <scope>NUCLEOTIDE SEQUENCE</scope>
    <source>
        <strain evidence="1">Pd1</strain>
    </source>
</reference>
<protein>
    <submittedName>
        <fullName evidence="1">Uncharacterized protein</fullName>
    </submittedName>
</protein>
<dbReference type="Proteomes" id="UP001162029">
    <property type="component" value="Unassembled WGS sequence"/>
</dbReference>
<gene>
    <name evidence="1" type="ORF">PDE001_LOCUS8856</name>
</gene>
<evidence type="ECO:0000313" key="1">
    <source>
        <dbReference type="EMBL" id="CAI5743655.1"/>
    </source>
</evidence>
<proteinExistence type="predicted"/>